<protein>
    <submittedName>
        <fullName evidence="2">Glycosyltransferase</fullName>
    </submittedName>
</protein>
<dbReference type="GO" id="GO:0016757">
    <property type="term" value="F:glycosyltransferase activity"/>
    <property type="evidence" value="ECO:0007669"/>
    <property type="project" value="InterPro"/>
</dbReference>
<evidence type="ECO:0000313" key="2">
    <source>
        <dbReference type="EMBL" id="AJW30966.1"/>
    </source>
</evidence>
<reference evidence="2" key="1">
    <citation type="submission" date="2014-06" db="EMBL/GenBank/DDBJ databases">
        <authorList>
            <person name="Berube P.M."/>
        </authorList>
    </citation>
    <scope>NUCLEOTIDE SEQUENCE</scope>
    <source>
        <strain evidence="2">P0903-H212</strain>
    </source>
</reference>
<dbReference type="AlphaFoldDB" id="A0A0D5A415"/>
<dbReference type="PANTHER" id="PTHR46656:SF3">
    <property type="entry name" value="PUTATIVE-RELATED"/>
    <property type="match status" value="1"/>
</dbReference>
<dbReference type="SUPFAM" id="SSF53756">
    <property type="entry name" value="UDP-Glycosyltransferase/glycogen phosphorylase"/>
    <property type="match status" value="3"/>
</dbReference>
<organism evidence="2">
    <name type="scientific">Prochlorococcus marinus str. P0903-H212</name>
    <dbReference type="NCBI Taxonomy" id="1622208"/>
    <lineage>
        <taxon>Bacteria</taxon>
        <taxon>Bacillati</taxon>
        <taxon>Cyanobacteriota</taxon>
        <taxon>Cyanophyceae</taxon>
        <taxon>Synechococcales</taxon>
        <taxon>Prochlorococcaceae</taxon>
        <taxon>Prochlorococcus</taxon>
    </lineage>
</organism>
<evidence type="ECO:0000259" key="1">
    <source>
        <dbReference type="Pfam" id="PF00534"/>
    </source>
</evidence>
<gene>
    <name evidence="2" type="ORF">FA03_0134</name>
</gene>
<feature type="domain" description="Glycosyl transferase family 1" evidence="1">
    <location>
        <begin position="625"/>
        <end position="750"/>
    </location>
</feature>
<dbReference type="Gene3D" id="3.40.50.2000">
    <property type="entry name" value="Glycogen Phosphorylase B"/>
    <property type="match status" value="4"/>
</dbReference>
<feature type="domain" description="Glycosyl transferase family 1" evidence="1">
    <location>
        <begin position="214"/>
        <end position="377"/>
    </location>
</feature>
<dbReference type="InterPro" id="IPR001296">
    <property type="entry name" value="Glyco_trans_1"/>
</dbReference>
<dbReference type="EMBL" id="KJ947871">
    <property type="protein sequence ID" value="AJW30966.1"/>
    <property type="molecule type" value="Genomic_DNA"/>
</dbReference>
<accession>A0A0D5A415</accession>
<proteinExistence type="predicted"/>
<dbReference type="Pfam" id="PF00534">
    <property type="entry name" value="Glycos_transf_1"/>
    <property type="match status" value="2"/>
</dbReference>
<name>A0A0D5A415_PROMR</name>
<dbReference type="CDD" id="cd03809">
    <property type="entry name" value="GT4_MtfB-like"/>
    <property type="match status" value="1"/>
</dbReference>
<keyword evidence="2" id="KW-0808">Transferase</keyword>
<dbReference type="PANTHER" id="PTHR46656">
    <property type="entry name" value="PUTATIVE-RELATED"/>
    <property type="match status" value="1"/>
</dbReference>
<sequence>MRIVIDLQGIQSEGSRVRGIGRYSFEFIRNLIKFFPDNEYILFANSLLIDLRLEFKQELKIKNVNYVEWFSPAPFDYTSSDYIKSEIAKYLRTYTLSCLYADVIIITSFLEGFADNCLTDIQDIKNTKIVSIFYDLIPFLNPDLYLKNNPTFHKFYLKKINDLKRLDGLLAISKSSALEASKFLGFEKSKVFNISSACDQSIFNLGNNFDKSIKSLADQIRPFLLYTGAGDPRKNLKGLLKAYSMLSQELSNYKLVLVGKLLESEAILIDKWIDLYGINPQRIIKTGYISDEDLVDFYRKCELFIFPSFHEGFGLPVLEAMCCGAPVIGSNLTSISEVISFDKAMFDPYDANEMKELIEHAILDLNFRKELVINAKNQSDKFSWEITLKSTISALNQITNNNLFSRKLIALDTLKKENIKNFDILVTKIIKLTDFRFHVGDELLVQLSSSIDKINSQIFDFSRIYSSHEEPHSWMIEGPFDSNYSLAILNKFFFESLKKIIPNISLKITEGFGDYQLDINYLKRYPLIYQEHLLSGVNTYEPEIRSRNMYPPRVSDLDSRINLLHLYGWEESEFPSKWVDDFNTYLQGITVMSSLVKKILINNGVHIPIEVINLGLDHIDKIQFDPNFDIPGKKFKFLHISSGFPRKGIDILLKSFFDSFTEDDDVSLIIKTFDNPHNDIQEQIRELLLIHSSPPDVIIIKEDYNQIEIKSLILKSNVLVAPSRGEGFGLPIGEAMRLGIPVITTGWGGQIDFCNIDNCWLLDYKFVKSGSHFDLDLSYWAEPSSRHLSHLMRTFYTSKVHDISNRLSTAKEQTENLTWDLAAIKNTNFVNQKLNIYRNKCIKIGVVSTWFSRCGIASYTKHLVDNLTKDIHIFSPLYEDEKSNNYKHITPSWNASDKSKDLNLLYHQILSNNISTLIIQFNYGFYDFSQLSELIIKLKRNDINIIIIIHSCIDPKTDQTKKIETLYNAFSLCDRLIVHSIDDLNRLKKISLIENVCLIPHGILDFKYKKKRYLFDNLLCNKNNNVVATYGFCLPNKGYTELIKAIYLLKIKNLNIRLNIFSAIYSQDYFWYYQELVDLIEQLSLKKLVTINTKYMEDNETFEHLSNHDCLIFPYQSSTESSSASVRNALSTLRPVLVTPLEIFNDVSELVEYLPGFSPEDIATSLIDFFANKSYIINYKSEEFARKESIIKHRSFANVSHRILSLIEGIEYN</sequence>